<dbReference type="InterPro" id="IPR013154">
    <property type="entry name" value="ADH-like_N"/>
</dbReference>
<dbReference type="Pfam" id="PF08240">
    <property type="entry name" value="ADH_N"/>
    <property type="match status" value="1"/>
</dbReference>
<evidence type="ECO:0000259" key="4">
    <source>
        <dbReference type="SMART" id="SM00829"/>
    </source>
</evidence>
<gene>
    <name evidence="5" type="ORF">EKO04_000781</name>
</gene>
<dbReference type="AlphaFoldDB" id="A0A8H7MN70"/>
<name>A0A8H7MN70_9PLEO</name>
<comment type="subunit">
    <text evidence="2">Monomer.</text>
</comment>
<evidence type="ECO:0000313" key="6">
    <source>
        <dbReference type="Proteomes" id="UP000651452"/>
    </source>
</evidence>
<protein>
    <recommendedName>
        <fullName evidence="4">Enoyl reductase (ER) domain-containing protein</fullName>
    </recommendedName>
</protein>
<comment type="caution">
    <text evidence="5">The sequence shown here is derived from an EMBL/GenBank/DDBJ whole genome shotgun (WGS) entry which is preliminary data.</text>
</comment>
<dbReference type="Gene3D" id="3.40.50.720">
    <property type="entry name" value="NAD(P)-binding Rossmann-like Domain"/>
    <property type="match status" value="1"/>
</dbReference>
<dbReference type="EMBL" id="RZGK01000002">
    <property type="protein sequence ID" value="KAF9701572.1"/>
    <property type="molecule type" value="Genomic_DNA"/>
</dbReference>
<dbReference type="PANTHER" id="PTHR45348">
    <property type="entry name" value="HYPOTHETICAL OXIDOREDUCTASE (EUROFUNG)"/>
    <property type="match status" value="1"/>
</dbReference>
<reference evidence="5" key="2">
    <citation type="submission" date="2020-09" db="EMBL/GenBank/DDBJ databases">
        <title>Reference genome assembly for Australian Ascochyta lentis isolate Al4.</title>
        <authorList>
            <person name="Lee R.C."/>
            <person name="Farfan-Caceres L.M."/>
            <person name="Debler J.W."/>
            <person name="Williams A.H."/>
            <person name="Henares B.M."/>
        </authorList>
    </citation>
    <scope>NUCLEOTIDE SEQUENCE</scope>
    <source>
        <strain evidence="5">Al4</strain>
    </source>
</reference>
<dbReference type="GO" id="GO:0016651">
    <property type="term" value="F:oxidoreductase activity, acting on NAD(P)H"/>
    <property type="evidence" value="ECO:0007669"/>
    <property type="project" value="InterPro"/>
</dbReference>
<keyword evidence="6" id="KW-1185">Reference proteome</keyword>
<comment type="similarity">
    <text evidence="1">Belongs to the zinc-containing alcohol dehydrogenase family.</text>
</comment>
<dbReference type="CDD" id="cd08249">
    <property type="entry name" value="enoyl_reductase_like"/>
    <property type="match status" value="1"/>
</dbReference>
<dbReference type="SMART" id="SM00829">
    <property type="entry name" value="PKS_ER"/>
    <property type="match status" value="1"/>
</dbReference>
<dbReference type="InterPro" id="IPR036291">
    <property type="entry name" value="NAD(P)-bd_dom_sf"/>
</dbReference>
<dbReference type="InterPro" id="IPR047122">
    <property type="entry name" value="Trans-enoyl_RdTase-like"/>
</dbReference>
<dbReference type="InterPro" id="IPR020843">
    <property type="entry name" value="ER"/>
</dbReference>
<dbReference type="OrthoDB" id="48317at2759"/>
<organism evidence="5 6">
    <name type="scientific">Ascochyta lentis</name>
    <dbReference type="NCBI Taxonomy" id="205686"/>
    <lineage>
        <taxon>Eukaryota</taxon>
        <taxon>Fungi</taxon>
        <taxon>Dikarya</taxon>
        <taxon>Ascomycota</taxon>
        <taxon>Pezizomycotina</taxon>
        <taxon>Dothideomycetes</taxon>
        <taxon>Pleosporomycetidae</taxon>
        <taxon>Pleosporales</taxon>
        <taxon>Pleosporineae</taxon>
        <taxon>Didymellaceae</taxon>
        <taxon>Ascochyta</taxon>
    </lineage>
</organism>
<dbReference type="SUPFAM" id="SSF51735">
    <property type="entry name" value="NAD(P)-binding Rossmann-fold domains"/>
    <property type="match status" value="1"/>
</dbReference>
<dbReference type="SUPFAM" id="SSF50129">
    <property type="entry name" value="GroES-like"/>
    <property type="match status" value="1"/>
</dbReference>
<accession>A0A8H7MN70</accession>
<keyword evidence="3" id="KW-0560">Oxidoreductase</keyword>
<evidence type="ECO:0000256" key="2">
    <source>
        <dbReference type="ARBA" id="ARBA00011245"/>
    </source>
</evidence>
<reference evidence="5" key="1">
    <citation type="submission" date="2018-12" db="EMBL/GenBank/DDBJ databases">
        <authorList>
            <person name="Syme R.A."/>
            <person name="Farfan-Caceres L."/>
            <person name="Lichtenzveig J."/>
        </authorList>
    </citation>
    <scope>NUCLEOTIDE SEQUENCE</scope>
    <source>
        <strain evidence="5">Al4</strain>
    </source>
</reference>
<feature type="domain" description="Enoyl reductase (ER)" evidence="4">
    <location>
        <begin position="16"/>
        <end position="356"/>
    </location>
</feature>
<dbReference type="PANTHER" id="PTHR45348:SF2">
    <property type="entry name" value="ZINC-TYPE ALCOHOL DEHYDROGENASE-LIKE PROTEIN C2E1P3.01"/>
    <property type="match status" value="1"/>
</dbReference>
<evidence type="ECO:0000313" key="5">
    <source>
        <dbReference type="EMBL" id="KAF9701572.1"/>
    </source>
</evidence>
<evidence type="ECO:0000256" key="3">
    <source>
        <dbReference type="ARBA" id="ARBA00023002"/>
    </source>
</evidence>
<dbReference type="Gene3D" id="3.90.180.10">
    <property type="entry name" value="Medium-chain alcohol dehydrogenases, catalytic domain"/>
    <property type="match status" value="1"/>
</dbReference>
<dbReference type="Proteomes" id="UP000651452">
    <property type="component" value="Unassembled WGS sequence"/>
</dbReference>
<proteinExistence type="inferred from homology"/>
<sequence>MGSILQNKAAYLDEPGAQLVVRDAPFPKAGPGEIVVRNAAIAINPIDWHIQDNGMFIKQWPAVFGCDVAGEVYETGPGVDLFEIGDRVIGHAINIWSGRPQDGAFQLYTVLSEDKAAQLPLSISFTNGVVLPLALETAICALHFDRRNPLPDFLPGIYTPALGLPYPSLKESRPAAGKVIVVNGGSSSVGSVTTQLAAAAGLHVITVVGARNFDLSKRSGASECFDHKHPFLVDKIVEAVRNSGQEFVGIVDAISIPDTIATDLDVLGHLGGGHLALTHPHMGKEVVPDNVEIGMIWSGGVNEITGPVWRAYVGAALKFGKLKCLPPPSVVGKGLEHIQEALKLSKAGVSGAKLVVEL</sequence>
<evidence type="ECO:0000256" key="1">
    <source>
        <dbReference type="ARBA" id="ARBA00008072"/>
    </source>
</evidence>
<dbReference type="InterPro" id="IPR011032">
    <property type="entry name" value="GroES-like_sf"/>
</dbReference>